<dbReference type="Proteomes" id="UP000038083">
    <property type="component" value="Unassembled WGS sequence"/>
</dbReference>
<organism evidence="1 2">
    <name type="scientific">Capnocytophaga cynodegmi</name>
    <dbReference type="NCBI Taxonomy" id="28189"/>
    <lineage>
        <taxon>Bacteria</taxon>
        <taxon>Pseudomonadati</taxon>
        <taxon>Bacteroidota</taxon>
        <taxon>Flavobacteriia</taxon>
        <taxon>Flavobacteriales</taxon>
        <taxon>Flavobacteriaceae</taxon>
        <taxon>Capnocytophaga</taxon>
    </lineage>
</organism>
<accession>A0A0B7HK60</accession>
<dbReference type="AlphaFoldDB" id="A0A0B7HK60"/>
<gene>
    <name evidence="1" type="ORF">CCYN74_30016</name>
</gene>
<evidence type="ECO:0000313" key="2">
    <source>
        <dbReference type="Proteomes" id="UP000038083"/>
    </source>
</evidence>
<name>A0A0B7HK60_9FLAO</name>
<protein>
    <submittedName>
        <fullName evidence="1">Uncharacterized protein</fullName>
    </submittedName>
</protein>
<sequence length="40" mass="4814">MNDQCWGETFFALTERVKKQNLKLQKNGMEYSWFANQSQN</sequence>
<proteinExistence type="predicted"/>
<dbReference type="EMBL" id="CDOG01000023">
    <property type="protein sequence ID" value="CEN37928.1"/>
    <property type="molecule type" value="Genomic_DNA"/>
</dbReference>
<evidence type="ECO:0000313" key="1">
    <source>
        <dbReference type="EMBL" id="CEN37928.1"/>
    </source>
</evidence>
<reference evidence="1 2" key="1">
    <citation type="submission" date="2015-01" db="EMBL/GenBank/DDBJ databases">
        <authorList>
            <person name="MANFREDI Pablo"/>
        </authorList>
    </citation>
    <scope>NUCLEOTIDE SEQUENCE [LARGE SCALE GENOMIC DNA]</scope>
    <source>
        <strain evidence="1 2">Ccy74</strain>
    </source>
</reference>